<dbReference type="Proteomes" id="UP000029273">
    <property type="component" value="Unassembled WGS sequence"/>
</dbReference>
<dbReference type="AlphaFoldDB" id="A0A1A6C793"/>
<proteinExistence type="predicted"/>
<feature type="chain" id="PRO_5008509337" evidence="6">
    <location>
        <begin position="23"/>
        <end position="407"/>
    </location>
</feature>
<dbReference type="RefSeq" id="WP_038087318.1">
    <property type="nucleotide sequence ID" value="NZ_JQSG02000001.1"/>
</dbReference>
<evidence type="ECO:0000256" key="2">
    <source>
        <dbReference type="ARBA" id="ARBA00022692"/>
    </source>
</evidence>
<dbReference type="OrthoDB" id="5289056at2"/>
<dbReference type="Gene3D" id="2.40.50.140">
    <property type="entry name" value="Nucleic acid-binding proteins"/>
    <property type="match status" value="1"/>
</dbReference>
<evidence type="ECO:0000259" key="8">
    <source>
        <dbReference type="Pfam" id="PF24961"/>
    </source>
</evidence>
<feature type="domain" description="NfeD-like C-terminal" evidence="7">
    <location>
        <begin position="349"/>
        <end position="402"/>
    </location>
</feature>
<keyword evidence="6" id="KW-0732">Signal</keyword>
<evidence type="ECO:0000256" key="5">
    <source>
        <dbReference type="SAM" id="Phobius"/>
    </source>
</evidence>
<dbReference type="Gene3D" id="3.90.226.10">
    <property type="entry name" value="2-enoyl-CoA Hydratase, Chain A, domain 1"/>
    <property type="match status" value="2"/>
</dbReference>
<comment type="subcellular location">
    <subcellularLocation>
        <location evidence="1">Membrane</location>
        <topology evidence="1">Multi-pass membrane protein</topology>
    </subcellularLocation>
</comment>
<reference evidence="9 10" key="1">
    <citation type="journal article" date="2014" name="Genome Announc.">
        <title>Draft Genome Sequence of the Iron-Oxidizing, Acidophilic, and Halotolerant 'Thiobacillus prosperus' Type Strain DSM 5130.</title>
        <authorList>
            <person name="Ossandon F.J."/>
            <person name="Cardenas J.P."/>
            <person name="Corbett M."/>
            <person name="Quatrini R."/>
            <person name="Holmes D.S."/>
            <person name="Watkin E."/>
        </authorList>
    </citation>
    <scope>NUCLEOTIDE SEQUENCE [LARGE SCALE GENOMIC DNA]</scope>
    <source>
        <strain evidence="9 10">DSM 5130</strain>
    </source>
</reference>
<sequence length="407" mass="42983">MKRLHALVLLIFGLALPPVAAAASQGLAVMLSLDGRLDTASVSHLRHELAVARDRDAVLVVLTLNARGIVAEAASQAIEAILHSPVPVACLAYPSGTRLAADATRLLSACGVAAMAPGTRLDLAASTQALRPLADRNGRMVDWQQIDVHAGKDLTAAEAQHARLVDLLATGPEALLLALDGHRVRSHAGWQVLHTDNLRLVHDNPGEKEGIMAWISDPNVAFLLLLIGFYGIVFELAGPGLILPGTLGAVSLILALIALQDMPINYLGMGLMLVGIAMMVGESFVALFAVLGLAGVVVFTAGSLLMFDTHDIRVSLPMIGATAAVSAGFFLWLIGRLLRLRRRGAVSGREAMIGARGVVAEDFAGTGHIHVNGELWRARCDAALQRGQHVRITAIDGLELTVIPEEK</sequence>
<dbReference type="InterPro" id="IPR029045">
    <property type="entry name" value="ClpP/crotonase-like_dom_sf"/>
</dbReference>
<gene>
    <name evidence="9" type="ORF">Thpro_020135</name>
</gene>
<feature type="signal peptide" evidence="6">
    <location>
        <begin position="1"/>
        <end position="22"/>
    </location>
</feature>
<dbReference type="PANTHER" id="PTHR33507:SF4">
    <property type="entry name" value="NODULATION COMPETITIVENESS PROTEIN NFED"/>
    <property type="match status" value="1"/>
</dbReference>
<feature type="transmembrane region" description="Helical" evidence="5">
    <location>
        <begin position="312"/>
        <end position="334"/>
    </location>
</feature>
<dbReference type="SUPFAM" id="SSF52096">
    <property type="entry name" value="ClpP/crotonase"/>
    <property type="match status" value="1"/>
</dbReference>
<dbReference type="GO" id="GO:0016020">
    <property type="term" value="C:membrane"/>
    <property type="evidence" value="ECO:0007669"/>
    <property type="project" value="UniProtKB-SubCell"/>
</dbReference>
<feature type="transmembrane region" description="Helical" evidence="5">
    <location>
        <begin position="264"/>
        <end position="280"/>
    </location>
</feature>
<evidence type="ECO:0000256" key="6">
    <source>
        <dbReference type="SAM" id="SignalP"/>
    </source>
</evidence>
<evidence type="ECO:0000313" key="9">
    <source>
        <dbReference type="EMBL" id="OBS10419.1"/>
    </source>
</evidence>
<evidence type="ECO:0000259" key="7">
    <source>
        <dbReference type="Pfam" id="PF01957"/>
    </source>
</evidence>
<evidence type="ECO:0000313" key="10">
    <source>
        <dbReference type="Proteomes" id="UP000029273"/>
    </source>
</evidence>
<dbReference type="Pfam" id="PF24961">
    <property type="entry name" value="NfeD_membrane"/>
    <property type="match status" value="1"/>
</dbReference>
<name>A0A1A6C793_9GAMM</name>
<keyword evidence="4 5" id="KW-0472">Membrane</keyword>
<dbReference type="InterPro" id="IPR002810">
    <property type="entry name" value="NfeD-like_C"/>
</dbReference>
<keyword evidence="2 5" id="KW-0812">Transmembrane</keyword>
<feature type="transmembrane region" description="Helical" evidence="5">
    <location>
        <begin position="240"/>
        <end position="258"/>
    </location>
</feature>
<keyword evidence="10" id="KW-1185">Reference proteome</keyword>
<dbReference type="InterPro" id="IPR056739">
    <property type="entry name" value="NfeD_membrane"/>
</dbReference>
<evidence type="ECO:0000256" key="1">
    <source>
        <dbReference type="ARBA" id="ARBA00004141"/>
    </source>
</evidence>
<feature type="transmembrane region" description="Helical" evidence="5">
    <location>
        <begin position="287"/>
        <end position="306"/>
    </location>
</feature>
<dbReference type="EMBL" id="JQSG02000001">
    <property type="protein sequence ID" value="OBS10419.1"/>
    <property type="molecule type" value="Genomic_DNA"/>
</dbReference>
<organism evidence="9 10">
    <name type="scientific">Acidihalobacter prosperus</name>
    <dbReference type="NCBI Taxonomy" id="160660"/>
    <lineage>
        <taxon>Bacteria</taxon>
        <taxon>Pseudomonadati</taxon>
        <taxon>Pseudomonadota</taxon>
        <taxon>Gammaproteobacteria</taxon>
        <taxon>Chromatiales</taxon>
        <taxon>Ectothiorhodospiraceae</taxon>
        <taxon>Acidihalobacter</taxon>
    </lineage>
</organism>
<dbReference type="SUPFAM" id="SSF141322">
    <property type="entry name" value="NfeD domain-like"/>
    <property type="match status" value="1"/>
</dbReference>
<keyword evidence="3 5" id="KW-1133">Transmembrane helix</keyword>
<dbReference type="PANTHER" id="PTHR33507">
    <property type="entry name" value="INNER MEMBRANE PROTEIN YBBJ"/>
    <property type="match status" value="1"/>
</dbReference>
<evidence type="ECO:0000256" key="4">
    <source>
        <dbReference type="ARBA" id="ARBA00023136"/>
    </source>
</evidence>
<feature type="domain" description="NfeD integral membrane" evidence="8">
    <location>
        <begin position="219"/>
        <end position="334"/>
    </location>
</feature>
<comment type="caution">
    <text evidence="9">The sequence shown here is derived from an EMBL/GenBank/DDBJ whole genome shotgun (WGS) entry which is preliminary data.</text>
</comment>
<dbReference type="Pfam" id="PF01957">
    <property type="entry name" value="NfeD"/>
    <property type="match status" value="1"/>
</dbReference>
<protein>
    <submittedName>
        <fullName evidence="9">Uncharacterized protein</fullName>
    </submittedName>
</protein>
<evidence type="ECO:0000256" key="3">
    <source>
        <dbReference type="ARBA" id="ARBA00022989"/>
    </source>
</evidence>
<dbReference type="InterPro" id="IPR012340">
    <property type="entry name" value="NA-bd_OB-fold"/>
</dbReference>
<dbReference type="InterPro" id="IPR052165">
    <property type="entry name" value="Membrane_assoc_protease"/>
</dbReference>
<accession>A0A1A6C793</accession>